<evidence type="ECO:0000313" key="7">
    <source>
        <dbReference type="EMBL" id="TQN31061.1"/>
    </source>
</evidence>
<keyword evidence="8" id="KW-1185">Reference proteome</keyword>
<evidence type="ECO:0000256" key="5">
    <source>
        <dbReference type="SAM" id="MobiDB-lite"/>
    </source>
</evidence>
<evidence type="ECO:0000256" key="4">
    <source>
        <dbReference type="ARBA" id="ARBA00023136"/>
    </source>
</evidence>
<feature type="compositionally biased region" description="Low complexity" evidence="5">
    <location>
        <begin position="37"/>
        <end position="102"/>
    </location>
</feature>
<sequence length="219" mass="23665">MDIRTTRGRGPGGSRGRALPRNSLRRATNNPPPTTRGGAYPPQSPQGYGQPSGGQYPQQPPQGYGQQPAPNYPGGEQYGYPPQPPQGYGQPSGGAPAPQQAGTAEDPTWAMLAHLSGVILACLGWLPALVVYAARKNQSGFIRSHASEALNFQLTLLIPYVLSTVVYLWLGMYFPDISWIGSVLIAVFWVLSILFGVLAAVSANRGKWYRYPVAIRMVR</sequence>
<keyword evidence="2 6" id="KW-0812">Transmembrane</keyword>
<gene>
    <name evidence="7" type="ORF">FHX37_0950</name>
</gene>
<comment type="subcellular location">
    <subcellularLocation>
        <location evidence="1">Membrane</location>
        <topology evidence="1">Multi-pass membrane protein</topology>
    </subcellularLocation>
</comment>
<evidence type="ECO:0000256" key="1">
    <source>
        <dbReference type="ARBA" id="ARBA00004141"/>
    </source>
</evidence>
<name>A0A543NGW1_9ACTN</name>
<dbReference type="EMBL" id="VFQC01000001">
    <property type="protein sequence ID" value="TQN31061.1"/>
    <property type="molecule type" value="Genomic_DNA"/>
</dbReference>
<evidence type="ECO:0008006" key="9">
    <source>
        <dbReference type="Google" id="ProtNLM"/>
    </source>
</evidence>
<protein>
    <recommendedName>
        <fullName evidence="9">Tic20 family protein</fullName>
    </recommendedName>
</protein>
<dbReference type="InterPro" id="IPR019109">
    <property type="entry name" value="MamF_MmsF"/>
</dbReference>
<comment type="caution">
    <text evidence="7">The sequence shown here is derived from an EMBL/GenBank/DDBJ whole genome shotgun (WGS) entry which is preliminary data.</text>
</comment>
<dbReference type="Proteomes" id="UP000317422">
    <property type="component" value="Unassembled WGS sequence"/>
</dbReference>
<evidence type="ECO:0000313" key="8">
    <source>
        <dbReference type="Proteomes" id="UP000317422"/>
    </source>
</evidence>
<reference evidence="7 8" key="1">
    <citation type="submission" date="2019-06" db="EMBL/GenBank/DDBJ databases">
        <title>Sequencing the genomes of 1000 actinobacteria strains.</title>
        <authorList>
            <person name="Klenk H.-P."/>
        </authorList>
    </citation>
    <scope>NUCLEOTIDE SEQUENCE [LARGE SCALE GENOMIC DNA]</scope>
    <source>
        <strain evidence="7 8">DSM 45015</strain>
    </source>
</reference>
<keyword evidence="3 6" id="KW-1133">Transmembrane helix</keyword>
<dbReference type="RefSeq" id="WP_246062073.1">
    <property type="nucleotide sequence ID" value="NZ_VFQC01000001.1"/>
</dbReference>
<feature type="region of interest" description="Disordered" evidence="5">
    <location>
        <begin position="1"/>
        <end position="103"/>
    </location>
</feature>
<evidence type="ECO:0000256" key="2">
    <source>
        <dbReference type="ARBA" id="ARBA00022692"/>
    </source>
</evidence>
<feature type="transmembrane region" description="Helical" evidence="6">
    <location>
        <begin position="179"/>
        <end position="201"/>
    </location>
</feature>
<feature type="transmembrane region" description="Helical" evidence="6">
    <location>
        <begin position="109"/>
        <end position="133"/>
    </location>
</feature>
<evidence type="ECO:0000256" key="3">
    <source>
        <dbReference type="ARBA" id="ARBA00022989"/>
    </source>
</evidence>
<dbReference type="AlphaFoldDB" id="A0A543NGW1"/>
<feature type="transmembrane region" description="Helical" evidence="6">
    <location>
        <begin position="154"/>
        <end position="173"/>
    </location>
</feature>
<keyword evidence="4 6" id="KW-0472">Membrane</keyword>
<organism evidence="7 8">
    <name type="scientific">Haloactinospora alba</name>
    <dbReference type="NCBI Taxonomy" id="405555"/>
    <lineage>
        <taxon>Bacteria</taxon>
        <taxon>Bacillati</taxon>
        <taxon>Actinomycetota</taxon>
        <taxon>Actinomycetes</taxon>
        <taxon>Streptosporangiales</taxon>
        <taxon>Nocardiopsidaceae</taxon>
        <taxon>Haloactinospora</taxon>
    </lineage>
</organism>
<evidence type="ECO:0000256" key="6">
    <source>
        <dbReference type="SAM" id="Phobius"/>
    </source>
</evidence>
<dbReference type="Pfam" id="PF09685">
    <property type="entry name" value="MamF_MmsF"/>
    <property type="match status" value="1"/>
</dbReference>
<proteinExistence type="predicted"/>
<accession>A0A543NGW1</accession>